<proteinExistence type="predicted"/>
<reference evidence="2 3" key="1">
    <citation type="submission" date="2018-06" db="EMBL/GenBank/DDBJ databases">
        <title>A transcriptomic atlas of mushroom development highlights an independent origin of complex multicellularity.</title>
        <authorList>
            <consortium name="DOE Joint Genome Institute"/>
            <person name="Krizsan K."/>
            <person name="Almasi E."/>
            <person name="Merenyi Z."/>
            <person name="Sahu N."/>
            <person name="Viragh M."/>
            <person name="Koszo T."/>
            <person name="Mondo S."/>
            <person name="Kiss B."/>
            <person name="Balint B."/>
            <person name="Kues U."/>
            <person name="Barry K."/>
            <person name="Hegedus J.C."/>
            <person name="Henrissat B."/>
            <person name="Johnson J."/>
            <person name="Lipzen A."/>
            <person name="Ohm R."/>
            <person name="Nagy I."/>
            <person name="Pangilinan J."/>
            <person name="Yan J."/>
            <person name="Xiong Y."/>
            <person name="Grigoriev I.V."/>
            <person name="Hibbett D.S."/>
            <person name="Nagy L.G."/>
        </authorList>
    </citation>
    <scope>NUCLEOTIDE SEQUENCE [LARGE SCALE GENOMIC DNA]</scope>
    <source>
        <strain evidence="2 3">SZMC22713</strain>
    </source>
</reference>
<feature type="region of interest" description="Disordered" evidence="1">
    <location>
        <begin position="135"/>
        <end position="186"/>
    </location>
</feature>
<dbReference type="VEuPathDB" id="FungiDB:BD410DRAFT_803847"/>
<accession>A0A4Y7Q4D3</accession>
<feature type="compositionally biased region" description="Pro residues" evidence="1">
    <location>
        <begin position="143"/>
        <end position="158"/>
    </location>
</feature>
<name>A0A4Y7Q4D3_9AGAM</name>
<dbReference type="AlphaFoldDB" id="A0A4Y7Q4D3"/>
<keyword evidence="3" id="KW-1185">Reference proteome</keyword>
<feature type="compositionally biased region" description="Basic and acidic residues" evidence="1">
    <location>
        <begin position="497"/>
        <end position="545"/>
    </location>
</feature>
<evidence type="ECO:0000313" key="2">
    <source>
        <dbReference type="EMBL" id="TDL22032.1"/>
    </source>
</evidence>
<evidence type="ECO:0000256" key="1">
    <source>
        <dbReference type="SAM" id="MobiDB-lite"/>
    </source>
</evidence>
<feature type="region of interest" description="Disordered" evidence="1">
    <location>
        <begin position="1"/>
        <end position="77"/>
    </location>
</feature>
<protein>
    <submittedName>
        <fullName evidence="2">Uncharacterized protein</fullName>
    </submittedName>
</protein>
<dbReference type="EMBL" id="ML170177">
    <property type="protein sequence ID" value="TDL22032.1"/>
    <property type="molecule type" value="Genomic_DNA"/>
</dbReference>
<sequence length="679" mass="75484">MNRKSNLDLSQVSHGCKPVKPAGLPPSTNDGDRTRAHANAKVQRLRRRSHTDHLASPTPTTSSGDPGDPVDGTRRAIGLDGRRRFVVKVAWRPTATFRPPGLPTRTRTPQVCNRRRGCTGCEWGVGSGAIALNILSPDRSPTLSPPTAPPTAPPPTPTPRAAAPERQCKTTEHAHARKRARRRWRGCRSCERRDENGVAILILVCAHDEQDPSTPPTSFAPPTDDDRRQATATTTTSRPHKHNERQADPRPRHTRTHANVHGGDGRVAGAECDRVRMAAPFSSSSAQVTYTAPLRLSALLLGYGYFDLAPKQDARPATRPSYCKRASLCYQFPRHILNSWTLVSIPFGRKASDLLPLSSIGTSRSLPSDQEVLEHCLKYSTHHTRAKDINILFSSVHLDICAWPLGQDLGVRLIRRWRTFCNILQPFATFLRSQILVESSLRISSGKIFSLSVLNRGSITPSYHTRQQQQQPTTASTNVKRAAKDKRQQPASSERANSNHERAAIHDDEQREARKRAREEQRRSSREHADVRTAHDNGERGETTHSRRVRAVAPCDGSIDTNYMRSDKPHRLSCLFLSHGDHGTAHFIYTTPLPHHCEPPQCARDEQPRDWQDGSVVEVTAVAMEGYGPGTFGFANLTSPALRSQEYSGWVCGCARATQWSRVQSPVLQSIYFGKNQNK</sequence>
<feature type="compositionally biased region" description="Basic residues" evidence="1">
    <location>
        <begin position="175"/>
        <end position="186"/>
    </location>
</feature>
<dbReference type="Proteomes" id="UP000294933">
    <property type="component" value="Unassembled WGS sequence"/>
</dbReference>
<feature type="region of interest" description="Disordered" evidence="1">
    <location>
        <begin position="209"/>
        <end position="266"/>
    </location>
</feature>
<gene>
    <name evidence="2" type="ORF">BD410DRAFT_803847</name>
</gene>
<organism evidence="2 3">
    <name type="scientific">Rickenella mellea</name>
    <dbReference type="NCBI Taxonomy" id="50990"/>
    <lineage>
        <taxon>Eukaryota</taxon>
        <taxon>Fungi</taxon>
        <taxon>Dikarya</taxon>
        <taxon>Basidiomycota</taxon>
        <taxon>Agaricomycotina</taxon>
        <taxon>Agaricomycetes</taxon>
        <taxon>Hymenochaetales</taxon>
        <taxon>Rickenellaceae</taxon>
        <taxon>Rickenella</taxon>
    </lineage>
</organism>
<evidence type="ECO:0000313" key="3">
    <source>
        <dbReference type="Proteomes" id="UP000294933"/>
    </source>
</evidence>
<feature type="region of interest" description="Disordered" evidence="1">
    <location>
        <begin position="462"/>
        <end position="551"/>
    </location>
</feature>
<feature type="compositionally biased region" description="Polar residues" evidence="1">
    <location>
        <begin position="462"/>
        <end position="479"/>
    </location>
</feature>